<dbReference type="Proteomes" id="UP000050509">
    <property type="component" value="Unassembled WGS sequence"/>
</dbReference>
<feature type="non-terminal residue" evidence="1">
    <location>
        <position position="195"/>
    </location>
</feature>
<evidence type="ECO:0000313" key="1">
    <source>
        <dbReference type="EMBL" id="KPV46984.1"/>
    </source>
</evidence>
<accession>A0A0P9F540</accession>
<dbReference type="InterPro" id="IPR011990">
    <property type="entry name" value="TPR-like_helical_dom_sf"/>
</dbReference>
<evidence type="ECO:0008006" key="3">
    <source>
        <dbReference type="Google" id="ProtNLM"/>
    </source>
</evidence>
<sequence length="195" mass="20761">MYFTAFDFCQTNAIPATAQLCVACLTAVLRQTGEWDRAMALCREVLASPNSLAHARAVASGMLGSLYALRGQPRHARALLLESAALAQRIELAAMELMASWGLALLDDLSGERTAAAEHCRAMLSRWEQIEDRHYAIAPLRWAVTLFAAQGADADARACANALAQIASATGQAEALSALAHALGEIALLDGEPQQ</sequence>
<gene>
    <name evidence="1" type="ORF">SE17_42845</name>
</gene>
<dbReference type="EMBL" id="LJCR01003477">
    <property type="protein sequence ID" value="KPV46984.1"/>
    <property type="molecule type" value="Genomic_DNA"/>
</dbReference>
<dbReference type="Gene3D" id="1.25.40.10">
    <property type="entry name" value="Tetratricopeptide repeat domain"/>
    <property type="match status" value="1"/>
</dbReference>
<reference evidence="1 2" key="1">
    <citation type="submission" date="2015-09" db="EMBL/GenBank/DDBJ databases">
        <title>Draft genome sequence of Kouleothrix aurantiaca JCM 19913.</title>
        <authorList>
            <person name="Hemp J."/>
        </authorList>
    </citation>
    <scope>NUCLEOTIDE SEQUENCE [LARGE SCALE GENOMIC DNA]</scope>
    <source>
        <strain evidence="1 2">COM-B</strain>
    </source>
</reference>
<name>A0A0P9F540_9CHLR</name>
<keyword evidence="2" id="KW-1185">Reference proteome</keyword>
<dbReference type="AlphaFoldDB" id="A0A0P9F540"/>
<evidence type="ECO:0000313" key="2">
    <source>
        <dbReference type="Proteomes" id="UP000050509"/>
    </source>
</evidence>
<proteinExistence type="predicted"/>
<comment type="caution">
    <text evidence="1">The sequence shown here is derived from an EMBL/GenBank/DDBJ whole genome shotgun (WGS) entry which is preliminary data.</text>
</comment>
<organism evidence="1 2">
    <name type="scientific">Kouleothrix aurantiaca</name>
    <dbReference type="NCBI Taxonomy" id="186479"/>
    <lineage>
        <taxon>Bacteria</taxon>
        <taxon>Bacillati</taxon>
        <taxon>Chloroflexota</taxon>
        <taxon>Chloroflexia</taxon>
        <taxon>Chloroflexales</taxon>
        <taxon>Roseiflexineae</taxon>
        <taxon>Roseiflexaceae</taxon>
        <taxon>Kouleothrix</taxon>
    </lineage>
</organism>
<protein>
    <recommendedName>
        <fullName evidence="3">MalT-like TPR region domain-containing protein</fullName>
    </recommendedName>
</protein>